<reference evidence="1" key="2">
    <citation type="submission" date="2025-03" db="EMBL/GenBank/DDBJ databases">
        <authorList>
            <consortium name="ELIXIR-Norway"/>
            <consortium name="Elixir Norway"/>
        </authorList>
    </citation>
    <scope>NUCLEOTIDE SEQUENCE</scope>
</reference>
<organism evidence="1 2">
    <name type="scientific">Rangifer tarandus platyrhynchus</name>
    <name type="common">Svalbard reindeer</name>
    <dbReference type="NCBI Taxonomy" id="3082113"/>
    <lineage>
        <taxon>Eukaryota</taxon>
        <taxon>Metazoa</taxon>
        <taxon>Chordata</taxon>
        <taxon>Craniata</taxon>
        <taxon>Vertebrata</taxon>
        <taxon>Euteleostomi</taxon>
        <taxon>Mammalia</taxon>
        <taxon>Eutheria</taxon>
        <taxon>Laurasiatheria</taxon>
        <taxon>Artiodactyla</taxon>
        <taxon>Ruminantia</taxon>
        <taxon>Pecora</taxon>
        <taxon>Cervidae</taxon>
        <taxon>Odocoileinae</taxon>
        <taxon>Rangifer</taxon>
    </lineage>
</organism>
<accession>A0AC59ZWC4</accession>
<gene>
    <name evidence="1" type="ORF">MRATA1EN22A_LOCUS23913</name>
</gene>
<evidence type="ECO:0000313" key="1">
    <source>
        <dbReference type="EMBL" id="CAN0524159.1"/>
    </source>
</evidence>
<dbReference type="EMBL" id="OX596089">
    <property type="protein sequence ID" value="CAN0524159.1"/>
    <property type="molecule type" value="Genomic_DNA"/>
</dbReference>
<protein>
    <submittedName>
        <fullName evidence="1">Uncharacterized protein</fullName>
    </submittedName>
</protein>
<sequence>MKSRRKTLRFKKSSASARPRLSRDAIQRPQGLQARLKAARSAPAHRSHPEARLGSARAAPAPELHPLLVRRRGTLAAGLDRSPSDHAPASAPAAGSLLLNRGPALFLIG</sequence>
<reference evidence="1" key="1">
    <citation type="submission" date="2023-05" db="EMBL/GenBank/DDBJ databases">
        <authorList>
            <consortium name="ELIXIR-Norway"/>
        </authorList>
    </citation>
    <scope>NUCLEOTIDE SEQUENCE</scope>
</reference>
<dbReference type="Proteomes" id="UP001162501">
    <property type="component" value="Chromosome 5"/>
</dbReference>
<proteinExistence type="predicted"/>
<name>A0AC59ZWC4_RANTA</name>
<evidence type="ECO:0000313" key="2">
    <source>
        <dbReference type="Proteomes" id="UP001162501"/>
    </source>
</evidence>